<evidence type="ECO:0000256" key="6">
    <source>
        <dbReference type="ARBA" id="ARBA00023136"/>
    </source>
</evidence>
<evidence type="ECO:0000259" key="8">
    <source>
        <dbReference type="PROSITE" id="PS50928"/>
    </source>
</evidence>
<dbReference type="GeneID" id="86060512"/>
<dbReference type="GO" id="GO:0055085">
    <property type="term" value="P:transmembrane transport"/>
    <property type="evidence" value="ECO:0007669"/>
    <property type="project" value="InterPro"/>
</dbReference>
<comment type="caution">
    <text evidence="9">The sequence shown here is derived from an EMBL/GenBank/DDBJ whole genome shotgun (WGS) entry which is preliminary data.</text>
</comment>
<keyword evidence="6 7" id="KW-0472">Membrane</keyword>
<dbReference type="InterPro" id="IPR035906">
    <property type="entry name" value="MetI-like_sf"/>
</dbReference>
<dbReference type="PANTHER" id="PTHR43744:SF9">
    <property type="entry name" value="POLYGALACTURONAN_RHAMNOGALACTURONAN TRANSPORT SYSTEM PERMEASE PROTEIN YTCP"/>
    <property type="match status" value="1"/>
</dbReference>
<organism evidence="9 10">
    <name type="scientific">Hungatella effluvii</name>
    <dbReference type="NCBI Taxonomy" id="1096246"/>
    <lineage>
        <taxon>Bacteria</taxon>
        <taxon>Bacillati</taxon>
        <taxon>Bacillota</taxon>
        <taxon>Clostridia</taxon>
        <taxon>Lachnospirales</taxon>
        <taxon>Lachnospiraceae</taxon>
        <taxon>Hungatella</taxon>
    </lineage>
</organism>
<keyword evidence="5 7" id="KW-1133">Transmembrane helix</keyword>
<dbReference type="AlphaFoldDB" id="A0A2V3YC93"/>
<evidence type="ECO:0000256" key="2">
    <source>
        <dbReference type="ARBA" id="ARBA00022448"/>
    </source>
</evidence>
<feature type="transmembrane region" description="Helical" evidence="7">
    <location>
        <begin position="148"/>
        <end position="164"/>
    </location>
</feature>
<evidence type="ECO:0000256" key="5">
    <source>
        <dbReference type="ARBA" id="ARBA00022989"/>
    </source>
</evidence>
<evidence type="ECO:0000313" key="10">
    <source>
        <dbReference type="Proteomes" id="UP000248057"/>
    </source>
</evidence>
<feature type="transmembrane region" description="Helical" evidence="7">
    <location>
        <begin position="116"/>
        <end position="136"/>
    </location>
</feature>
<comment type="subcellular location">
    <subcellularLocation>
        <location evidence="1 7">Cell membrane</location>
        <topology evidence="1 7">Multi-pass membrane protein</topology>
    </subcellularLocation>
</comment>
<feature type="domain" description="ABC transmembrane type-1" evidence="8">
    <location>
        <begin position="81"/>
        <end position="283"/>
    </location>
</feature>
<keyword evidence="10" id="KW-1185">Reference proteome</keyword>
<dbReference type="Proteomes" id="UP000248057">
    <property type="component" value="Unassembled WGS sequence"/>
</dbReference>
<dbReference type="Gene3D" id="1.10.3720.10">
    <property type="entry name" value="MetI-like"/>
    <property type="match status" value="1"/>
</dbReference>
<dbReference type="Pfam" id="PF00528">
    <property type="entry name" value="BPD_transp_1"/>
    <property type="match status" value="1"/>
</dbReference>
<name>A0A2V3YC93_9FIRM</name>
<protein>
    <submittedName>
        <fullName evidence="9">Carbohydrate ABC transporter membrane protein 2 (CUT1 family)</fullName>
    </submittedName>
</protein>
<dbReference type="InterPro" id="IPR000515">
    <property type="entry name" value="MetI-like"/>
</dbReference>
<proteinExistence type="inferred from homology"/>
<evidence type="ECO:0000313" key="9">
    <source>
        <dbReference type="EMBL" id="PXX56253.1"/>
    </source>
</evidence>
<feature type="transmembrane region" description="Helical" evidence="7">
    <location>
        <begin position="264"/>
        <end position="283"/>
    </location>
</feature>
<dbReference type="PROSITE" id="PS50928">
    <property type="entry name" value="ABC_TM1"/>
    <property type="match status" value="1"/>
</dbReference>
<keyword evidence="3" id="KW-1003">Cell membrane</keyword>
<dbReference type="EMBL" id="QJKD01000002">
    <property type="protein sequence ID" value="PXX56253.1"/>
    <property type="molecule type" value="Genomic_DNA"/>
</dbReference>
<reference evidence="9 10" key="1">
    <citation type="submission" date="2018-05" db="EMBL/GenBank/DDBJ databases">
        <title>Genomic Encyclopedia of Type Strains, Phase IV (KMG-IV): sequencing the most valuable type-strain genomes for metagenomic binning, comparative biology and taxonomic classification.</title>
        <authorList>
            <person name="Goeker M."/>
        </authorList>
    </citation>
    <scope>NUCLEOTIDE SEQUENCE [LARGE SCALE GENOMIC DNA]</scope>
    <source>
        <strain evidence="9 10">DSM 24995</strain>
    </source>
</reference>
<dbReference type="GO" id="GO:0005886">
    <property type="term" value="C:plasma membrane"/>
    <property type="evidence" value="ECO:0007669"/>
    <property type="project" value="UniProtKB-SubCell"/>
</dbReference>
<dbReference type="SUPFAM" id="SSF161098">
    <property type="entry name" value="MetI-like"/>
    <property type="match status" value="1"/>
</dbReference>
<accession>A0A2V3YC93</accession>
<gene>
    <name evidence="9" type="ORF">DFR60_102528</name>
</gene>
<feature type="transmembrane region" description="Helical" evidence="7">
    <location>
        <begin position="81"/>
        <end position="104"/>
    </location>
</feature>
<evidence type="ECO:0000256" key="3">
    <source>
        <dbReference type="ARBA" id="ARBA00022475"/>
    </source>
</evidence>
<sequence>MAAKKNNKIKASVGSRVFDLVNLLVLLTVASACLVPFLFVIAASVSPLSDILTRKFFIYPIHLDFSTYKYLFSSVSLIKSMGVSCFVTLVGTVLSMVLTLMTAYVLSKDHLKGRGFFNALIVFTMMFSGGMIPTYLVVNGLKMTDTLWALWLPGCISAYNTILIRSSISALPKELEEAAVVDGCNYFQSFRHIVLPLIKPAVATFSLFYAVGYWNDYFDAVLYVNNSELWPIQVWLRQIVLLSSGGFSDASAVSDIGYIPPQNVSYAVIVFATLPILLVYPFVQKCFSKGMILGSVKG</sequence>
<dbReference type="CDD" id="cd06261">
    <property type="entry name" value="TM_PBP2"/>
    <property type="match status" value="1"/>
</dbReference>
<dbReference type="RefSeq" id="WP_110322043.1">
    <property type="nucleotide sequence ID" value="NZ_QJKD01000002.1"/>
</dbReference>
<evidence type="ECO:0000256" key="1">
    <source>
        <dbReference type="ARBA" id="ARBA00004651"/>
    </source>
</evidence>
<dbReference type="PANTHER" id="PTHR43744">
    <property type="entry name" value="ABC TRANSPORTER PERMEASE PROTEIN MG189-RELATED-RELATED"/>
    <property type="match status" value="1"/>
</dbReference>
<feature type="transmembrane region" description="Helical" evidence="7">
    <location>
        <begin position="193"/>
        <end position="214"/>
    </location>
</feature>
<keyword evidence="2 7" id="KW-0813">Transport</keyword>
<dbReference type="PROSITE" id="PS51257">
    <property type="entry name" value="PROKAR_LIPOPROTEIN"/>
    <property type="match status" value="1"/>
</dbReference>
<comment type="similarity">
    <text evidence="7">Belongs to the binding-protein-dependent transport system permease family.</text>
</comment>
<feature type="transmembrane region" description="Helical" evidence="7">
    <location>
        <begin position="20"/>
        <end position="45"/>
    </location>
</feature>
<evidence type="ECO:0000256" key="7">
    <source>
        <dbReference type="RuleBase" id="RU363032"/>
    </source>
</evidence>
<evidence type="ECO:0000256" key="4">
    <source>
        <dbReference type="ARBA" id="ARBA00022692"/>
    </source>
</evidence>
<keyword evidence="4 7" id="KW-0812">Transmembrane</keyword>